<dbReference type="InterPro" id="IPR000086">
    <property type="entry name" value="NUDIX_hydrolase_dom"/>
</dbReference>
<dbReference type="OrthoDB" id="5417595at2"/>
<dbReference type="Gene3D" id="3.90.79.10">
    <property type="entry name" value="Nucleoside Triphosphate Pyrophosphohydrolase"/>
    <property type="match status" value="1"/>
</dbReference>
<dbReference type="GO" id="GO:0016787">
    <property type="term" value="F:hydrolase activity"/>
    <property type="evidence" value="ECO:0007669"/>
    <property type="project" value="UniProtKB-KW"/>
</dbReference>
<dbReference type="InterPro" id="IPR015797">
    <property type="entry name" value="NUDIX_hydrolase-like_dom_sf"/>
</dbReference>
<sequence length="176" mass="20025">MNFCSACGQPVIFKIPEGDNRPRYVCDHCQTIHYQNPRAITLTLPIAPDGRILLCKRNIEPQKNYWTLPGGFMENDESTLQGALRETWEEARVKADTGELFAVISVPKWHQVHLFYRIQMPDFSFAATEESSEVKLFNETEIPWSSLAFKTVECALKHYLELPKAGFSVLNTSLSG</sequence>
<name>A0A5C8Z6S1_9GAMM</name>
<dbReference type="SUPFAM" id="SSF55811">
    <property type="entry name" value="Nudix"/>
    <property type="match status" value="1"/>
</dbReference>
<dbReference type="EMBL" id="VKAD01000001">
    <property type="protein sequence ID" value="TXR53327.1"/>
    <property type="molecule type" value="Genomic_DNA"/>
</dbReference>
<dbReference type="RefSeq" id="WP_147712599.1">
    <property type="nucleotide sequence ID" value="NZ_VKAD01000001.1"/>
</dbReference>
<dbReference type="PANTHER" id="PTHR43222:SF2">
    <property type="entry name" value="NUDIX HYDROLASE 23, CHLOROPLASTIC"/>
    <property type="match status" value="1"/>
</dbReference>
<organism evidence="4 5">
    <name type="scientific">Reinekea thalattae</name>
    <dbReference type="NCBI Taxonomy" id="2593301"/>
    <lineage>
        <taxon>Bacteria</taxon>
        <taxon>Pseudomonadati</taxon>
        <taxon>Pseudomonadota</taxon>
        <taxon>Gammaproteobacteria</taxon>
        <taxon>Oceanospirillales</taxon>
        <taxon>Saccharospirillaceae</taxon>
        <taxon>Reinekea</taxon>
    </lineage>
</organism>
<feature type="domain" description="Nudix hydrolase" evidence="3">
    <location>
        <begin position="33"/>
        <end position="160"/>
    </location>
</feature>
<evidence type="ECO:0000256" key="1">
    <source>
        <dbReference type="ARBA" id="ARBA00001946"/>
    </source>
</evidence>
<dbReference type="PANTHER" id="PTHR43222">
    <property type="entry name" value="NUDIX HYDROLASE 23"/>
    <property type="match status" value="1"/>
</dbReference>
<protein>
    <submittedName>
        <fullName evidence="4">NUDIX hydrolase</fullName>
    </submittedName>
</protein>
<proteinExistence type="predicted"/>
<dbReference type="Pfam" id="PF14803">
    <property type="entry name" value="Zn_ribbon_Nudix"/>
    <property type="match status" value="1"/>
</dbReference>
<dbReference type="Proteomes" id="UP000321764">
    <property type="component" value="Unassembled WGS sequence"/>
</dbReference>
<dbReference type="AlphaFoldDB" id="A0A5C8Z6S1"/>
<comment type="caution">
    <text evidence="4">The sequence shown here is derived from an EMBL/GenBank/DDBJ whole genome shotgun (WGS) entry which is preliminary data.</text>
</comment>
<dbReference type="PROSITE" id="PS00893">
    <property type="entry name" value="NUDIX_BOX"/>
    <property type="match status" value="1"/>
</dbReference>
<evidence type="ECO:0000256" key="2">
    <source>
        <dbReference type="ARBA" id="ARBA00022801"/>
    </source>
</evidence>
<evidence type="ECO:0000313" key="5">
    <source>
        <dbReference type="Proteomes" id="UP000321764"/>
    </source>
</evidence>
<keyword evidence="2 4" id="KW-0378">Hydrolase</keyword>
<dbReference type="PROSITE" id="PS51462">
    <property type="entry name" value="NUDIX"/>
    <property type="match status" value="1"/>
</dbReference>
<comment type="cofactor">
    <cofactor evidence="1">
        <name>Mg(2+)</name>
        <dbReference type="ChEBI" id="CHEBI:18420"/>
    </cofactor>
</comment>
<evidence type="ECO:0000313" key="4">
    <source>
        <dbReference type="EMBL" id="TXR53327.1"/>
    </source>
</evidence>
<dbReference type="InterPro" id="IPR020084">
    <property type="entry name" value="NUDIX_hydrolase_CS"/>
</dbReference>
<accession>A0A5C8Z6S1</accession>
<gene>
    <name evidence="4" type="ORF">FME95_01780</name>
</gene>
<reference evidence="4 5" key="1">
    <citation type="submission" date="2019-07" db="EMBL/GenBank/DDBJ databases">
        <title>Reinekea sp. strain SSH23 genome sequencing and assembly.</title>
        <authorList>
            <person name="Kim I."/>
        </authorList>
    </citation>
    <scope>NUCLEOTIDE SEQUENCE [LARGE SCALE GENOMIC DNA]</scope>
    <source>
        <strain evidence="4 5">SSH23</strain>
    </source>
</reference>
<evidence type="ECO:0000259" key="3">
    <source>
        <dbReference type="PROSITE" id="PS51462"/>
    </source>
</evidence>
<dbReference type="Gene3D" id="2.20.70.10">
    <property type="match status" value="1"/>
</dbReference>
<dbReference type="InterPro" id="IPR029401">
    <property type="entry name" value="Nudix_N"/>
</dbReference>
<dbReference type="Pfam" id="PF00293">
    <property type="entry name" value="NUDIX"/>
    <property type="match status" value="1"/>
</dbReference>
<keyword evidence="5" id="KW-1185">Reference proteome</keyword>